<dbReference type="EMBL" id="UFQT01000021">
    <property type="protein sequence ID" value="SSX17923.1"/>
    <property type="molecule type" value="Genomic_DNA"/>
</dbReference>
<evidence type="ECO:0000256" key="1">
    <source>
        <dbReference type="SAM" id="SignalP"/>
    </source>
</evidence>
<feature type="signal peptide" evidence="1">
    <location>
        <begin position="1"/>
        <end position="25"/>
    </location>
</feature>
<evidence type="ECO:0000313" key="2">
    <source>
        <dbReference type="EMBL" id="SSX17923.1"/>
    </source>
</evidence>
<keyword evidence="1" id="KW-0732">Signal</keyword>
<accession>A0A336LMR7</accession>
<dbReference type="VEuPathDB" id="VectorBase:CSON005631"/>
<sequence length="300" mass="32736">MKQQKVTGTLLCMLVLCSSISSSFAYPQLTENESLESSRRYAEKPNNVKKVALDDIDQDIQTNQISDNPFSWTNMLGMVMQMMFNGNAIGPNKSDDLDSNGAMSSSPWANIISIGLRIITTLLGGNTNDGIDKVDNGAAGPMQASYNNVLAAVFSTMFGTKDPDQVNTMAKQAGEFINIVVNLLDALKTSFSHRSLQARSVGKKDSMSDAAVASLAMMKSYAKTYKNSNDICMQKYLCEANTECANDVGGNSIFCQLGTYATSFLLERSSHITFESLYEAGRQGRQGIDCKQIYLQCNEV</sequence>
<proteinExistence type="predicted"/>
<dbReference type="AlphaFoldDB" id="A0A336LMR7"/>
<dbReference type="Pfam" id="PF07841">
    <property type="entry name" value="DM4_12"/>
    <property type="match status" value="1"/>
</dbReference>
<name>A0A336LMR7_CULSO</name>
<feature type="chain" id="PRO_5016295045" evidence="1">
    <location>
        <begin position="26"/>
        <end position="300"/>
    </location>
</feature>
<reference evidence="2" key="1">
    <citation type="submission" date="2018-07" db="EMBL/GenBank/DDBJ databases">
        <authorList>
            <person name="Quirk P.G."/>
            <person name="Krulwich T.A."/>
        </authorList>
    </citation>
    <scope>NUCLEOTIDE SEQUENCE</scope>
</reference>
<organism evidence="2">
    <name type="scientific">Culicoides sonorensis</name>
    <name type="common">Biting midge</name>
    <dbReference type="NCBI Taxonomy" id="179676"/>
    <lineage>
        <taxon>Eukaryota</taxon>
        <taxon>Metazoa</taxon>
        <taxon>Ecdysozoa</taxon>
        <taxon>Arthropoda</taxon>
        <taxon>Hexapoda</taxon>
        <taxon>Insecta</taxon>
        <taxon>Pterygota</taxon>
        <taxon>Neoptera</taxon>
        <taxon>Endopterygota</taxon>
        <taxon>Diptera</taxon>
        <taxon>Nematocera</taxon>
        <taxon>Chironomoidea</taxon>
        <taxon>Ceratopogonidae</taxon>
        <taxon>Ceratopogoninae</taxon>
        <taxon>Culicoides</taxon>
        <taxon>Monoculicoides</taxon>
    </lineage>
</organism>
<dbReference type="OMA" id="QRKVHAC"/>
<protein>
    <submittedName>
        <fullName evidence="2">CSON005631 protein</fullName>
    </submittedName>
</protein>
<dbReference type="PANTHER" id="PTHR41158:SF2">
    <property type="entry name" value="AGAP010294-PA"/>
    <property type="match status" value="1"/>
</dbReference>
<dbReference type="PANTHER" id="PTHR41158">
    <property type="entry name" value="AGAP010294-PA"/>
    <property type="match status" value="1"/>
</dbReference>
<dbReference type="InterPro" id="IPR006631">
    <property type="entry name" value="DM4_12"/>
</dbReference>
<gene>
    <name evidence="2" type="primary">CSON005631</name>
</gene>